<protein>
    <submittedName>
        <fullName evidence="2">Uncharacterized protein</fullName>
    </submittedName>
</protein>
<dbReference type="AlphaFoldDB" id="A0A151PGW6"/>
<dbReference type="EMBL" id="AKHW03000227">
    <property type="protein sequence ID" value="KYO48346.1"/>
    <property type="molecule type" value="Genomic_DNA"/>
</dbReference>
<feature type="region of interest" description="Disordered" evidence="1">
    <location>
        <begin position="26"/>
        <end position="60"/>
    </location>
</feature>
<evidence type="ECO:0000313" key="3">
    <source>
        <dbReference type="Proteomes" id="UP000050525"/>
    </source>
</evidence>
<gene>
    <name evidence="2" type="ORF">Y1Q_0024708</name>
</gene>
<reference evidence="2 3" key="1">
    <citation type="journal article" date="2012" name="Genome Biol.">
        <title>Sequencing three crocodilian genomes to illuminate the evolution of archosaurs and amniotes.</title>
        <authorList>
            <person name="St John J.A."/>
            <person name="Braun E.L."/>
            <person name="Isberg S.R."/>
            <person name="Miles L.G."/>
            <person name="Chong A.Y."/>
            <person name="Gongora J."/>
            <person name="Dalzell P."/>
            <person name="Moran C."/>
            <person name="Bed'hom B."/>
            <person name="Abzhanov A."/>
            <person name="Burgess S.C."/>
            <person name="Cooksey A.M."/>
            <person name="Castoe T.A."/>
            <person name="Crawford N.G."/>
            <person name="Densmore L.D."/>
            <person name="Drew J.C."/>
            <person name="Edwards S.V."/>
            <person name="Faircloth B.C."/>
            <person name="Fujita M.K."/>
            <person name="Greenwold M.J."/>
            <person name="Hoffmann F.G."/>
            <person name="Howard J.M."/>
            <person name="Iguchi T."/>
            <person name="Janes D.E."/>
            <person name="Khan S.Y."/>
            <person name="Kohno S."/>
            <person name="de Koning A.J."/>
            <person name="Lance S.L."/>
            <person name="McCarthy F.M."/>
            <person name="McCormack J.E."/>
            <person name="Merchant M.E."/>
            <person name="Peterson D.G."/>
            <person name="Pollock D.D."/>
            <person name="Pourmand N."/>
            <person name="Raney B.J."/>
            <person name="Roessler K.A."/>
            <person name="Sanford J.R."/>
            <person name="Sawyer R.H."/>
            <person name="Schmidt C.J."/>
            <person name="Triplett E.W."/>
            <person name="Tuberville T.D."/>
            <person name="Venegas-Anaya M."/>
            <person name="Howard J.T."/>
            <person name="Jarvis E.D."/>
            <person name="Guillette L.J.Jr."/>
            <person name="Glenn T.C."/>
            <person name="Green R.E."/>
            <person name="Ray D.A."/>
        </authorList>
    </citation>
    <scope>NUCLEOTIDE SEQUENCE [LARGE SCALE GENOMIC DNA]</scope>
    <source>
        <strain evidence="2">KSC_2009_1</strain>
    </source>
</reference>
<name>A0A151PGW6_ALLMI</name>
<comment type="caution">
    <text evidence="2">The sequence shown here is derived from an EMBL/GenBank/DDBJ whole genome shotgun (WGS) entry which is preliminary data.</text>
</comment>
<evidence type="ECO:0000256" key="1">
    <source>
        <dbReference type="SAM" id="MobiDB-lite"/>
    </source>
</evidence>
<evidence type="ECO:0000313" key="2">
    <source>
        <dbReference type="EMBL" id="KYO48346.1"/>
    </source>
</evidence>
<dbReference type="Proteomes" id="UP000050525">
    <property type="component" value="Unassembled WGS sequence"/>
</dbReference>
<accession>A0A151PGW6</accession>
<keyword evidence="3" id="KW-1185">Reference proteome</keyword>
<sequence>MRGRILEQLSISPVQTCWTFPPALDLSPGVDTTQKDERKRSNRRGMEEGRGVKGGGGQQLKWRKIQQRFSLFPPQIPPA</sequence>
<feature type="compositionally biased region" description="Basic and acidic residues" evidence="1">
    <location>
        <begin position="33"/>
        <end position="51"/>
    </location>
</feature>
<organism evidence="2 3">
    <name type="scientific">Alligator mississippiensis</name>
    <name type="common">American alligator</name>
    <dbReference type="NCBI Taxonomy" id="8496"/>
    <lineage>
        <taxon>Eukaryota</taxon>
        <taxon>Metazoa</taxon>
        <taxon>Chordata</taxon>
        <taxon>Craniata</taxon>
        <taxon>Vertebrata</taxon>
        <taxon>Euteleostomi</taxon>
        <taxon>Archelosauria</taxon>
        <taxon>Archosauria</taxon>
        <taxon>Crocodylia</taxon>
        <taxon>Alligatoridae</taxon>
        <taxon>Alligatorinae</taxon>
        <taxon>Alligator</taxon>
    </lineage>
</organism>
<proteinExistence type="predicted"/>